<evidence type="ECO:0000313" key="2">
    <source>
        <dbReference type="Proteomes" id="UP001500363"/>
    </source>
</evidence>
<accession>A0ABP4L300</accession>
<comment type="caution">
    <text evidence="1">The sequence shown here is derived from an EMBL/GenBank/DDBJ whole genome shotgun (WGS) entry which is preliminary data.</text>
</comment>
<sequence>MPSDFRPSRIKLESTPIAGITTRIGVDLRGEAGFPRPWPGDDGRGGTADGFGRSCGVGLLAGVRVGVPAVGLAGVITVVVGAAVPSGATPLEGGPG</sequence>
<reference evidence="2" key="1">
    <citation type="journal article" date="2019" name="Int. J. Syst. Evol. Microbiol.">
        <title>The Global Catalogue of Microorganisms (GCM) 10K type strain sequencing project: providing services to taxonomists for standard genome sequencing and annotation.</title>
        <authorList>
            <consortium name="The Broad Institute Genomics Platform"/>
            <consortium name="The Broad Institute Genome Sequencing Center for Infectious Disease"/>
            <person name="Wu L."/>
            <person name="Ma J."/>
        </authorList>
    </citation>
    <scope>NUCLEOTIDE SEQUENCE [LARGE SCALE GENOMIC DNA]</scope>
    <source>
        <strain evidence="2">JCM 14303</strain>
    </source>
</reference>
<gene>
    <name evidence="1" type="ORF">GCM10009741_08850</name>
</gene>
<keyword evidence="2" id="KW-1185">Reference proteome</keyword>
<dbReference type="EMBL" id="BAAANC010000001">
    <property type="protein sequence ID" value="GAA1513238.1"/>
    <property type="molecule type" value="Genomic_DNA"/>
</dbReference>
<proteinExistence type="predicted"/>
<organism evidence="1 2">
    <name type="scientific">Kribbella lupini</name>
    <dbReference type="NCBI Taxonomy" id="291602"/>
    <lineage>
        <taxon>Bacteria</taxon>
        <taxon>Bacillati</taxon>
        <taxon>Actinomycetota</taxon>
        <taxon>Actinomycetes</taxon>
        <taxon>Propionibacteriales</taxon>
        <taxon>Kribbellaceae</taxon>
        <taxon>Kribbella</taxon>
    </lineage>
</organism>
<evidence type="ECO:0000313" key="1">
    <source>
        <dbReference type="EMBL" id="GAA1513238.1"/>
    </source>
</evidence>
<dbReference type="Proteomes" id="UP001500363">
    <property type="component" value="Unassembled WGS sequence"/>
</dbReference>
<name>A0ABP4L300_9ACTN</name>
<protein>
    <submittedName>
        <fullName evidence="1">Uncharacterized protein</fullName>
    </submittedName>
</protein>